<name>A0AAV9IYQ4_CYACA</name>
<proteinExistence type="predicted"/>
<feature type="region of interest" description="Disordered" evidence="1">
    <location>
        <begin position="196"/>
        <end position="253"/>
    </location>
</feature>
<sequence>MCAVLAVYAWLDERNDGRRLPSEAFEGAESANDDGVAHNKERGSPDSGGSHTWLTLVNEQFTDSANGIDIAAMWSLVRVLDQLARDVSGGAVRRLLLSGRSAGSIAAAHNAASSAMWRTASLSPRTPPVSRPRHRTAPPIAESDAWDEPERTDDGEAAPTLTAPSPAITTADLVRGASQQTLPESDLLSVPSESLLEGTASDAAPAKSSSEHDSLPPTPPIPRTSLRLQVQRQRRRQRAEIDEPVGATVHSRPPLHVVVLDQDRRGDRPHSETLLQRVTDFLTEHAADTSGLSQQLRKWLQDVPPAPI</sequence>
<dbReference type="EMBL" id="JANCYW010000011">
    <property type="protein sequence ID" value="KAK4537276.1"/>
    <property type="molecule type" value="Genomic_DNA"/>
</dbReference>
<evidence type="ECO:0000313" key="2">
    <source>
        <dbReference type="EMBL" id="KAK4537276.1"/>
    </source>
</evidence>
<dbReference type="Proteomes" id="UP001301350">
    <property type="component" value="Unassembled WGS sequence"/>
</dbReference>
<accession>A0AAV9IYQ4</accession>
<organism evidence="2 3">
    <name type="scientific">Cyanidium caldarium</name>
    <name type="common">Red alga</name>
    <dbReference type="NCBI Taxonomy" id="2771"/>
    <lineage>
        <taxon>Eukaryota</taxon>
        <taxon>Rhodophyta</taxon>
        <taxon>Bangiophyceae</taxon>
        <taxon>Cyanidiales</taxon>
        <taxon>Cyanidiaceae</taxon>
        <taxon>Cyanidium</taxon>
    </lineage>
</organism>
<protein>
    <submittedName>
        <fullName evidence="2">Uncharacterized protein</fullName>
    </submittedName>
</protein>
<feature type="region of interest" description="Disordered" evidence="1">
    <location>
        <begin position="26"/>
        <end position="50"/>
    </location>
</feature>
<evidence type="ECO:0000256" key="1">
    <source>
        <dbReference type="SAM" id="MobiDB-lite"/>
    </source>
</evidence>
<evidence type="ECO:0000313" key="3">
    <source>
        <dbReference type="Proteomes" id="UP001301350"/>
    </source>
</evidence>
<feature type="region of interest" description="Disordered" evidence="1">
    <location>
        <begin position="118"/>
        <end position="167"/>
    </location>
</feature>
<dbReference type="AlphaFoldDB" id="A0AAV9IYQ4"/>
<keyword evidence="3" id="KW-1185">Reference proteome</keyword>
<gene>
    <name evidence="2" type="ORF">CDCA_CDCA11G3301</name>
</gene>
<feature type="compositionally biased region" description="Basic and acidic residues" evidence="1">
    <location>
        <begin position="35"/>
        <end position="44"/>
    </location>
</feature>
<reference evidence="2 3" key="1">
    <citation type="submission" date="2022-07" db="EMBL/GenBank/DDBJ databases">
        <title>Genome-wide signatures of adaptation to extreme environments.</title>
        <authorList>
            <person name="Cho C.H."/>
            <person name="Yoon H.S."/>
        </authorList>
    </citation>
    <scope>NUCLEOTIDE SEQUENCE [LARGE SCALE GENOMIC DNA]</scope>
    <source>
        <strain evidence="2 3">DBV 063 E5</strain>
    </source>
</reference>
<comment type="caution">
    <text evidence="2">The sequence shown here is derived from an EMBL/GenBank/DDBJ whole genome shotgun (WGS) entry which is preliminary data.</text>
</comment>